<evidence type="ECO:0000313" key="5">
    <source>
        <dbReference type="Proteomes" id="UP000033551"/>
    </source>
</evidence>
<dbReference type="RefSeq" id="WP_045950086.1">
    <property type="nucleotide sequence ID" value="NZ_JZWV01000777.1"/>
</dbReference>
<dbReference type="PANTHER" id="PTHR43775:SF51">
    <property type="entry name" value="INACTIVE PHENOLPHTHIOCEROL SYNTHESIS POLYKETIDE SYNTHASE TYPE I PKS1-RELATED"/>
    <property type="match status" value="1"/>
</dbReference>
<dbReference type="PATRIC" id="fig|68223.7.peg.1403"/>
<dbReference type="GO" id="GO:0006633">
    <property type="term" value="P:fatty acid biosynthetic process"/>
    <property type="evidence" value="ECO:0007669"/>
    <property type="project" value="TreeGrafter"/>
</dbReference>
<dbReference type="GO" id="GO:0004312">
    <property type="term" value="F:fatty acid synthase activity"/>
    <property type="evidence" value="ECO:0007669"/>
    <property type="project" value="TreeGrafter"/>
</dbReference>
<keyword evidence="1" id="KW-0808">Transferase</keyword>
<dbReference type="InterPro" id="IPR050091">
    <property type="entry name" value="PKS_NRPS_Biosynth_Enz"/>
</dbReference>
<organism evidence="4 5">
    <name type="scientific">Streptomyces katrae</name>
    <dbReference type="NCBI Taxonomy" id="68223"/>
    <lineage>
        <taxon>Bacteria</taxon>
        <taxon>Bacillati</taxon>
        <taxon>Actinomycetota</taxon>
        <taxon>Actinomycetes</taxon>
        <taxon>Kitasatosporales</taxon>
        <taxon>Streptomycetaceae</taxon>
        <taxon>Streptomyces</taxon>
    </lineage>
</organism>
<dbReference type="Pfam" id="PF00109">
    <property type="entry name" value="ketoacyl-synt"/>
    <property type="match status" value="1"/>
</dbReference>
<protein>
    <recommendedName>
        <fullName evidence="3">Ketosynthase family 3 (KS3) domain-containing protein</fullName>
    </recommendedName>
</protein>
<evidence type="ECO:0000259" key="3">
    <source>
        <dbReference type="PROSITE" id="PS52004"/>
    </source>
</evidence>
<gene>
    <name evidence="4" type="ORF">VR44_26310</name>
</gene>
<keyword evidence="2" id="KW-0511">Multifunctional enzyme</keyword>
<evidence type="ECO:0000256" key="1">
    <source>
        <dbReference type="ARBA" id="ARBA00022679"/>
    </source>
</evidence>
<feature type="non-terminal residue" evidence="4">
    <location>
        <position position="84"/>
    </location>
</feature>
<proteinExistence type="predicted"/>
<dbReference type="OrthoDB" id="4262626at2"/>
<feature type="domain" description="Ketosynthase family 3 (KS3)" evidence="3">
    <location>
        <begin position="1"/>
        <end position="84"/>
    </location>
</feature>
<dbReference type="AlphaFoldDB" id="A0A0F4J121"/>
<dbReference type="InterPro" id="IPR014030">
    <property type="entry name" value="Ketoacyl_synth_N"/>
</dbReference>
<dbReference type="Gene3D" id="3.40.47.10">
    <property type="match status" value="1"/>
</dbReference>
<dbReference type="PANTHER" id="PTHR43775">
    <property type="entry name" value="FATTY ACID SYNTHASE"/>
    <property type="match status" value="1"/>
</dbReference>
<evidence type="ECO:0000256" key="2">
    <source>
        <dbReference type="ARBA" id="ARBA00023268"/>
    </source>
</evidence>
<feature type="non-terminal residue" evidence="4">
    <location>
        <position position="1"/>
    </location>
</feature>
<dbReference type="Proteomes" id="UP000033551">
    <property type="component" value="Unassembled WGS sequence"/>
</dbReference>
<evidence type="ECO:0000313" key="4">
    <source>
        <dbReference type="EMBL" id="KJY27975.1"/>
    </source>
</evidence>
<dbReference type="InterPro" id="IPR016039">
    <property type="entry name" value="Thiolase-like"/>
</dbReference>
<dbReference type="EMBL" id="JZWV01000777">
    <property type="protein sequence ID" value="KJY27975.1"/>
    <property type="molecule type" value="Genomic_DNA"/>
</dbReference>
<comment type="caution">
    <text evidence="4">The sequence shown here is derived from an EMBL/GenBank/DDBJ whole genome shotgun (WGS) entry which is preliminary data.</text>
</comment>
<reference evidence="4 5" key="1">
    <citation type="submission" date="2015-02" db="EMBL/GenBank/DDBJ databases">
        <authorList>
            <person name="Ju K.-S."/>
            <person name="Doroghazi J.R."/>
            <person name="Metcalf W."/>
        </authorList>
    </citation>
    <scope>NUCLEOTIDE SEQUENCE [LARGE SCALE GENOMIC DNA]</scope>
    <source>
        <strain evidence="4 5">NRRL ISP-5550</strain>
    </source>
</reference>
<dbReference type="PROSITE" id="PS52004">
    <property type="entry name" value="KS3_2"/>
    <property type="match status" value="1"/>
</dbReference>
<name>A0A0F4J121_9ACTN</name>
<dbReference type="SUPFAM" id="SSF53901">
    <property type="entry name" value="Thiolase-like"/>
    <property type="match status" value="1"/>
</dbReference>
<sequence length="84" mass="8819">DPQQRLLLEGAWEAFEDASIDPASVRRTDVGVFAGVIHHDYVTRLARVPEGFGGYLSTGSAGSVASGRIAYTLGLEGPAVTVDT</sequence>
<keyword evidence="5" id="KW-1185">Reference proteome</keyword>
<dbReference type="InterPro" id="IPR020841">
    <property type="entry name" value="PKS_Beta-ketoAc_synthase_dom"/>
</dbReference>
<accession>A0A0F4J121</accession>